<evidence type="ECO:0000256" key="8">
    <source>
        <dbReference type="ARBA" id="ARBA00023047"/>
    </source>
</evidence>
<keyword evidence="7 11" id="KW-1133">Transmembrane helix</keyword>
<evidence type="ECO:0000259" key="12">
    <source>
        <dbReference type="Pfam" id="PF01061"/>
    </source>
</evidence>
<dbReference type="Pfam" id="PF01061">
    <property type="entry name" value="ABC2_membrane"/>
    <property type="match status" value="1"/>
</dbReference>
<evidence type="ECO:0000256" key="6">
    <source>
        <dbReference type="ARBA" id="ARBA00022692"/>
    </source>
</evidence>
<dbReference type="RefSeq" id="WP_213756883.1">
    <property type="nucleotide sequence ID" value="NZ_JAHCQH010000021.1"/>
</dbReference>
<organism evidence="13 14">
    <name type="scientific">Ancylobacter radicis</name>
    <dbReference type="NCBI Taxonomy" id="2836179"/>
    <lineage>
        <taxon>Bacteria</taxon>
        <taxon>Pseudomonadati</taxon>
        <taxon>Pseudomonadota</taxon>
        <taxon>Alphaproteobacteria</taxon>
        <taxon>Hyphomicrobiales</taxon>
        <taxon>Xanthobacteraceae</taxon>
        <taxon>Ancylobacter</taxon>
    </lineage>
</organism>
<accession>A0ABS5RB83</accession>
<keyword evidence="3" id="KW-0813">Transport</keyword>
<feature type="region of interest" description="Disordered" evidence="10">
    <location>
        <begin position="1"/>
        <end position="20"/>
    </location>
</feature>
<dbReference type="InterPro" id="IPR013525">
    <property type="entry name" value="ABC2_TM"/>
</dbReference>
<gene>
    <name evidence="13" type="ORF">KIP89_17590</name>
</gene>
<keyword evidence="9 11" id="KW-0472">Membrane</keyword>
<evidence type="ECO:0000256" key="5">
    <source>
        <dbReference type="ARBA" id="ARBA00022597"/>
    </source>
</evidence>
<keyword evidence="14" id="KW-1185">Reference proteome</keyword>
<keyword evidence="6 11" id="KW-0812">Transmembrane</keyword>
<dbReference type="PANTHER" id="PTHR30413:SF10">
    <property type="entry name" value="CAPSULE POLYSACCHARIDE EXPORT INNER-MEMBRANE PROTEIN CTRC"/>
    <property type="match status" value="1"/>
</dbReference>
<feature type="transmembrane region" description="Helical" evidence="11">
    <location>
        <begin position="250"/>
        <end position="269"/>
    </location>
</feature>
<name>A0ABS5RB83_9HYPH</name>
<feature type="transmembrane region" description="Helical" evidence="11">
    <location>
        <begin position="161"/>
        <end position="181"/>
    </location>
</feature>
<feature type="transmembrane region" description="Helical" evidence="11">
    <location>
        <begin position="76"/>
        <end position="97"/>
    </location>
</feature>
<protein>
    <submittedName>
        <fullName evidence="13">ABC transporter permease</fullName>
    </submittedName>
</protein>
<reference evidence="13" key="1">
    <citation type="submission" date="2021-05" db="EMBL/GenBank/DDBJ databases">
        <authorList>
            <person name="Sun Q."/>
            <person name="Inoue M."/>
        </authorList>
    </citation>
    <scope>NUCLEOTIDE SEQUENCE</scope>
    <source>
        <strain evidence="13">VKM B-3255</strain>
    </source>
</reference>
<feature type="transmembrane region" description="Helical" evidence="11">
    <location>
        <begin position="48"/>
        <end position="70"/>
    </location>
</feature>
<dbReference type="Proteomes" id="UP001166585">
    <property type="component" value="Unassembled WGS sequence"/>
</dbReference>
<evidence type="ECO:0000256" key="9">
    <source>
        <dbReference type="ARBA" id="ARBA00023136"/>
    </source>
</evidence>
<keyword evidence="8" id="KW-0625">Polysaccharide transport</keyword>
<feature type="domain" description="ABC-2 type transporter transmembrane" evidence="12">
    <location>
        <begin position="30"/>
        <end position="238"/>
    </location>
</feature>
<keyword evidence="4" id="KW-1003">Cell membrane</keyword>
<evidence type="ECO:0000256" key="3">
    <source>
        <dbReference type="ARBA" id="ARBA00022448"/>
    </source>
</evidence>
<dbReference type="PRINTS" id="PR00164">
    <property type="entry name" value="ABC2TRNSPORT"/>
</dbReference>
<evidence type="ECO:0000256" key="10">
    <source>
        <dbReference type="SAM" id="MobiDB-lite"/>
    </source>
</evidence>
<comment type="similarity">
    <text evidence="2">Belongs to the ABC-2 integral membrane protein family.</text>
</comment>
<feature type="transmembrane region" description="Helical" evidence="11">
    <location>
        <begin position="188"/>
        <end position="209"/>
    </location>
</feature>
<sequence>MSFSSFFTEPGSTSRSGRFGEGLRTQGRVIIALMLREMRLRSVQSRMSYLLALFEPILHLAVMIAIFTFLGRRPDFGTSMLLFLATGIVPFFLFTHVSGRTTGAIRSSGLVRALAPVQPLDIILARALLETATLVIIGTLLFCFIYSTGVKEAAPVRPMNAVQAFAATGVLAIGVGLINGVIGAFFHLWAVIYGVSSRVLLFTSGVFYVPDFMPPQVRQYIVWNPLMHALEWFRTGFYLTYPTSLLDKPYLLGFGLATVLIGLALERVFRPRLV</sequence>
<proteinExistence type="inferred from homology"/>
<evidence type="ECO:0000256" key="11">
    <source>
        <dbReference type="SAM" id="Phobius"/>
    </source>
</evidence>
<dbReference type="EMBL" id="JAHCQH010000021">
    <property type="protein sequence ID" value="MBS9478924.1"/>
    <property type="molecule type" value="Genomic_DNA"/>
</dbReference>
<comment type="subcellular location">
    <subcellularLocation>
        <location evidence="1">Cell membrane</location>
        <topology evidence="1">Multi-pass membrane protein</topology>
    </subcellularLocation>
</comment>
<feature type="transmembrane region" description="Helical" evidence="11">
    <location>
        <begin position="127"/>
        <end position="149"/>
    </location>
</feature>
<dbReference type="InterPro" id="IPR000412">
    <property type="entry name" value="ABC_2_transport"/>
</dbReference>
<keyword evidence="5" id="KW-0762">Sugar transport</keyword>
<evidence type="ECO:0000256" key="7">
    <source>
        <dbReference type="ARBA" id="ARBA00022989"/>
    </source>
</evidence>
<dbReference type="PANTHER" id="PTHR30413">
    <property type="entry name" value="INNER MEMBRANE TRANSPORT PERMEASE"/>
    <property type="match status" value="1"/>
</dbReference>
<evidence type="ECO:0000256" key="2">
    <source>
        <dbReference type="ARBA" id="ARBA00007783"/>
    </source>
</evidence>
<evidence type="ECO:0000313" key="13">
    <source>
        <dbReference type="EMBL" id="MBS9478924.1"/>
    </source>
</evidence>
<evidence type="ECO:0000256" key="4">
    <source>
        <dbReference type="ARBA" id="ARBA00022475"/>
    </source>
</evidence>
<comment type="caution">
    <text evidence="13">The sequence shown here is derived from an EMBL/GenBank/DDBJ whole genome shotgun (WGS) entry which is preliminary data.</text>
</comment>
<evidence type="ECO:0000256" key="1">
    <source>
        <dbReference type="ARBA" id="ARBA00004651"/>
    </source>
</evidence>
<feature type="compositionally biased region" description="Polar residues" evidence="10">
    <location>
        <begin position="1"/>
        <end position="16"/>
    </location>
</feature>
<evidence type="ECO:0000313" key="14">
    <source>
        <dbReference type="Proteomes" id="UP001166585"/>
    </source>
</evidence>